<gene>
    <name evidence="2" type="primary">LOC107822492</name>
</gene>
<dbReference type="RefSeq" id="XP_075104028.1">
    <property type="nucleotide sequence ID" value="XM_075247927.1"/>
</dbReference>
<accession>A0AC58U3H4</accession>
<sequence length="822" mass="90269">MVSEALQQTFMATKRSCTSSLPWIWVIEALASFNEIDTSLLINLVKRTPEISDDLGRNAREMVSLRVLESLFVQRIPKANNVASVPGANIELDPSKSCEDVLRCILLEASASDLKTAAPEMLKWDVRSFIMKKRSLLPKCLLKQLKDNIVDSTSPLSGSLKKRSRLEFGNHSRDSVPVDAVDSDGFKQGHEVGGTNTQHVAPTRNSDAFTQADKNTTTYPVYSHSVGSGKDNVYADLTPTFWRTQSDKNGKQKSQLGSALVRAKRSIDASTAHEVEVNETEAISENSSDPCAKAAKKFKQFVFSPIRNTVPDLLLSGRDAFPAESSGGSQPIVQNGNSKDEAQVGAFEANGGLNDGCAEHAASRSGLHGSDSNHNELLPQRMSTDQKFQNIGRSSNGCAELGTSSGSCQLAIQQDSRTHGSKHDLEFNLPQDLQHGEPSKVAKENIEQSHEFEFSSDTDEYHDESIALATQKNDFLSSQCAQGEDSLAAADCSELNLCVKCNVGGKLFVCSSDTCPLMVHESCLGSVPNFDYKGNFYCPFCAYSRAISEYLDGKKKVSLARKHLAAFIGLGAGQQSKKSLPKSQGTKPHQSREDKNEQLCHNENGSSSLNEVTEAGSAPGDRNSVGVQIMQTGSPQPEASAPEQCLVAGQQPEGSELRCHRSKQNQSREEEELCHNGNGNKNSLKKAEEAGSGPVNRNSTNAELMQMHPPQPPVSHEPVCQGSSSIEENSEEDEIGSRYRVQFRNPEKKHTFPITPQLRRKKVQWTKIEEETLKEGVQRFSHFPDRWKQILEFGCDVFLKGRTTGDLKDKWRNMSRAKERAT</sequence>
<evidence type="ECO:0000313" key="2">
    <source>
        <dbReference type="RefSeq" id="XP_075104028.1"/>
    </source>
</evidence>
<organism evidence="1 2">
    <name type="scientific">Nicotiana tabacum</name>
    <name type="common">Common tobacco</name>
    <dbReference type="NCBI Taxonomy" id="4097"/>
    <lineage>
        <taxon>Eukaryota</taxon>
        <taxon>Viridiplantae</taxon>
        <taxon>Streptophyta</taxon>
        <taxon>Embryophyta</taxon>
        <taxon>Tracheophyta</taxon>
        <taxon>Spermatophyta</taxon>
        <taxon>Magnoliopsida</taxon>
        <taxon>eudicotyledons</taxon>
        <taxon>Gunneridae</taxon>
        <taxon>Pentapetalae</taxon>
        <taxon>asterids</taxon>
        <taxon>lamiids</taxon>
        <taxon>Solanales</taxon>
        <taxon>Solanaceae</taxon>
        <taxon>Nicotianoideae</taxon>
        <taxon>Nicotianeae</taxon>
        <taxon>Nicotiana</taxon>
    </lineage>
</organism>
<proteinExistence type="predicted"/>
<reference evidence="2" key="2">
    <citation type="submission" date="2025-08" db="UniProtKB">
        <authorList>
            <consortium name="RefSeq"/>
        </authorList>
    </citation>
    <scope>IDENTIFICATION</scope>
    <source>
        <tissue evidence="2">Leaf</tissue>
    </source>
</reference>
<protein>
    <submittedName>
        <fullName evidence="2">Uncharacterized protein LOC107822492 isoform X1</fullName>
    </submittedName>
</protein>
<keyword evidence="1" id="KW-1185">Reference proteome</keyword>
<evidence type="ECO:0000313" key="1">
    <source>
        <dbReference type="Proteomes" id="UP000790787"/>
    </source>
</evidence>
<name>A0AC58U3H4_TOBAC</name>
<reference evidence="1" key="1">
    <citation type="journal article" date="2014" name="Nat. Commun.">
        <title>The tobacco genome sequence and its comparison with those of tomato and potato.</title>
        <authorList>
            <person name="Sierro N."/>
            <person name="Battey J.N."/>
            <person name="Ouadi S."/>
            <person name="Bakaher N."/>
            <person name="Bovet L."/>
            <person name="Willig A."/>
            <person name="Goepfert S."/>
            <person name="Peitsch M.C."/>
            <person name="Ivanov N.V."/>
        </authorList>
    </citation>
    <scope>NUCLEOTIDE SEQUENCE [LARGE SCALE GENOMIC DNA]</scope>
</reference>
<dbReference type="Proteomes" id="UP000790787">
    <property type="component" value="Chromosome 24"/>
</dbReference>